<dbReference type="GO" id="GO:0019948">
    <property type="term" value="F:SUMO activating enzyme activity"/>
    <property type="evidence" value="ECO:0007669"/>
    <property type="project" value="TreeGrafter"/>
</dbReference>
<accession>A0AAD3CPA0</accession>
<dbReference type="PANTHER" id="PTHR10953">
    <property type="entry name" value="UBIQUITIN-ACTIVATING ENZYME E1"/>
    <property type="match status" value="1"/>
</dbReference>
<dbReference type="EMBL" id="BLLK01000038">
    <property type="protein sequence ID" value="GFH49378.1"/>
    <property type="molecule type" value="Genomic_DNA"/>
</dbReference>
<dbReference type="InterPro" id="IPR045886">
    <property type="entry name" value="ThiF/MoeB/HesA"/>
</dbReference>
<feature type="compositionally biased region" description="Basic and acidic residues" evidence="1">
    <location>
        <begin position="87"/>
        <end position="103"/>
    </location>
</feature>
<sequence>MASTAQSAPATGATNPSESDIYDRQIRLWGAEAQSKMASAKVLYINMSGISSEIMKNLILAGIRGAIADGRPYPDAVSETPSSFLPPHERLAEKKESDEPEAKRQKKMSVAKAMQPHVLELNPLLEECEINEEEIDSIPDEYFSKFDIVIASKMSLEQAIRISNATTKADGKFYFVHSFGFYACALIDLGVNHTFRKETGKDKLSDVMTISPYLSLDDMTKKDLSEVKDRWHKSGPPMIYTKYRTILNFLEQKKAYPTEETANEFVTLTKDFLKSQGLEEGYIGSDDDLKDLAKTANAEVSPVCAVIGGVIGNEVIKAISGKGEPANNMLLFDGTTGGCSVFTLK</sequence>
<feature type="domain" description="THIF-type NAD/FAD binding fold" evidence="2">
    <location>
        <begin position="111"/>
        <end position="339"/>
    </location>
</feature>
<gene>
    <name evidence="3" type="ORF">CTEN210_05854</name>
</gene>
<evidence type="ECO:0000313" key="4">
    <source>
        <dbReference type="Proteomes" id="UP001054902"/>
    </source>
</evidence>
<dbReference type="GO" id="GO:0016925">
    <property type="term" value="P:protein sumoylation"/>
    <property type="evidence" value="ECO:0007669"/>
    <property type="project" value="TreeGrafter"/>
</dbReference>
<dbReference type="Gene3D" id="3.40.50.720">
    <property type="entry name" value="NAD(P)-binding Rossmann-like Domain"/>
    <property type="match status" value="1"/>
</dbReference>
<name>A0AAD3CPA0_9STRA</name>
<dbReference type="InterPro" id="IPR000594">
    <property type="entry name" value="ThiF_NAD_FAD-bd"/>
</dbReference>
<keyword evidence="4" id="KW-1185">Reference proteome</keyword>
<evidence type="ECO:0000256" key="1">
    <source>
        <dbReference type="SAM" id="MobiDB-lite"/>
    </source>
</evidence>
<dbReference type="GO" id="GO:0031510">
    <property type="term" value="C:SUMO activating enzyme complex"/>
    <property type="evidence" value="ECO:0007669"/>
    <property type="project" value="TreeGrafter"/>
</dbReference>
<proteinExistence type="predicted"/>
<comment type="caution">
    <text evidence="3">The sequence shown here is derived from an EMBL/GenBank/DDBJ whole genome shotgun (WGS) entry which is preliminary data.</text>
</comment>
<dbReference type="AlphaFoldDB" id="A0AAD3CPA0"/>
<dbReference type="Proteomes" id="UP001054902">
    <property type="component" value="Unassembled WGS sequence"/>
</dbReference>
<organism evidence="3 4">
    <name type="scientific">Chaetoceros tenuissimus</name>
    <dbReference type="NCBI Taxonomy" id="426638"/>
    <lineage>
        <taxon>Eukaryota</taxon>
        <taxon>Sar</taxon>
        <taxon>Stramenopiles</taxon>
        <taxon>Ochrophyta</taxon>
        <taxon>Bacillariophyta</taxon>
        <taxon>Coscinodiscophyceae</taxon>
        <taxon>Chaetocerotophycidae</taxon>
        <taxon>Chaetocerotales</taxon>
        <taxon>Chaetocerotaceae</taxon>
        <taxon>Chaetoceros</taxon>
    </lineage>
</organism>
<dbReference type="PANTHER" id="PTHR10953:SF162">
    <property type="entry name" value="SUMO-ACTIVATING ENZYME SUBUNIT 1"/>
    <property type="match status" value="1"/>
</dbReference>
<dbReference type="Pfam" id="PF00899">
    <property type="entry name" value="ThiF"/>
    <property type="match status" value="1"/>
</dbReference>
<evidence type="ECO:0000313" key="3">
    <source>
        <dbReference type="EMBL" id="GFH49378.1"/>
    </source>
</evidence>
<dbReference type="GO" id="GO:0005737">
    <property type="term" value="C:cytoplasm"/>
    <property type="evidence" value="ECO:0007669"/>
    <property type="project" value="TreeGrafter"/>
</dbReference>
<dbReference type="InterPro" id="IPR035985">
    <property type="entry name" value="Ubiquitin-activating_enz"/>
</dbReference>
<feature type="region of interest" description="Disordered" evidence="1">
    <location>
        <begin position="74"/>
        <end position="107"/>
    </location>
</feature>
<evidence type="ECO:0000259" key="2">
    <source>
        <dbReference type="Pfam" id="PF00899"/>
    </source>
</evidence>
<dbReference type="SUPFAM" id="SSF69572">
    <property type="entry name" value="Activating enzymes of the ubiquitin-like proteins"/>
    <property type="match status" value="2"/>
</dbReference>
<protein>
    <recommendedName>
        <fullName evidence="2">THIF-type NAD/FAD binding fold domain-containing protein</fullName>
    </recommendedName>
</protein>
<reference evidence="3 4" key="1">
    <citation type="journal article" date="2021" name="Sci. Rep.">
        <title>The genome of the diatom Chaetoceros tenuissimus carries an ancient integrated fragment of an extant virus.</title>
        <authorList>
            <person name="Hongo Y."/>
            <person name="Kimura K."/>
            <person name="Takaki Y."/>
            <person name="Yoshida Y."/>
            <person name="Baba S."/>
            <person name="Kobayashi G."/>
            <person name="Nagasaki K."/>
            <person name="Hano T."/>
            <person name="Tomaru Y."/>
        </authorList>
    </citation>
    <scope>NUCLEOTIDE SEQUENCE [LARGE SCALE GENOMIC DNA]</scope>
    <source>
        <strain evidence="3 4">NIES-3715</strain>
    </source>
</reference>